<keyword evidence="4" id="KW-1185">Reference proteome</keyword>
<comment type="caution">
    <text evidence="3">The sequence shown here is derived from an EMBL/GenBank/DDBJ whole genome shotgun (WGS) entry which is preliminary data.</text>
</comment>
<organism evidence="3 4">
    <name type="scientific">Sphaerisporangium dianthi</name>
    <dbReference type="NCBI Taxonomy" id="1436120"/>
    <lineage>
        <taxon>Bacteria</taxon>
        <taxon>Bacillati</taxon>
        <taxon>Actinomycetota</taxon>
        <taxon>Actinomycetes</taxon>
        <taxon>Streptosporangiales</taxon>
        <taxon>Streptosporangiaceae</taxon>
        <taxon>Sphaerisporangium</taxon>
    </lineage>
</organism>
<proteinExistence type="predicted"/>
<feature type="transmembrane region" description="Helical" evidence="2">
    <location>
        <begin position="48"/>
        <end position="67"/>
    </location>
</feature>
<dbReference type="Proteomes" id="UP001596004">
    <property type="component" value="Unassembled WGS sequence"/>
</dbReference>
<protein>
    <submittedName>
        <fullName evidence="3">Uncharacterized protein</fullName>
    </submittedName>
</protein>
<keyword evidence="2" id="KW-0812">Transmembrane</keyword>
<sequence>MSETAPPHPTAPEPAPAASASRPAPVPPPPSGTEPREPDPLATRIRQIAEVVAPTTLATALLLYYGYVATRSRFEYFGVPLDMADLSNRTLILYGLEVVYVPAALAFLSVLAVVAVHAAVIWRLGAAPGSQVNLFLEALIGLVGLLLIGRALIGILVIDPDQEYPGTTAMALAAGPAAVAYAIWIFGKERERPLVPARLRRIALACVVGLAVAGLFWASTEFAWAAGTGRGQEDAEKIGERIEIVLDIKEPLVGLPSGVTQIPLPTVGKDPAFSYRYRGFRILLTSADRLFLISGTWKHGVDQTIVVPHDDTVRIQLIPAP</sequence>
<feature type="transmembrane region" description="Helical" evidence="2">
    <location>
        <begin position="134"/>
        <end position="158"/>
    </location>
</feature>
<keyword evidence="2" id="KW-1133">Transmembrane helix</keyword>
<accession>A0ABV9CQ62</accession>
<reference evidence="4" key="1">
    <citation type="journal article" date="2019" name="Int. J. Syst. Evol. Microbiol.">
        <title>The Global Catalogue of Microorganisms (GCM) 10K type strain sequencing project: providing services to taxonomists for standard genome sequencing and annotation.</title>
        <authorList>
            <consortium name="The Broad Institute Genomics Platform"/>
            <consortium name="The Broad Institute Genome Sequencing Center for Infectious Disease"/>
            <person name="Wu L."/>
            <person name="Ma J."/>
        </authorList>
    </citation>
    <scope>NUCLEOTIDE SEQUENCE [LARGE SCALE GENOMIC DNA]</scope>
    <source>
        <strain evidence="4">CGMCC 4.7132</strain>
    </source>
</reference>
<gene>
    <name evidence="3" type="ORF">ACFO60_32100</name>
</gene>
<feature type="region of interest" description="Disordered" evidence="1">
    <location>
        <begin position="1"/>
        <end position="39"/>
    </location>
</feature>
<evidence type="ECO:0000313" key="4">
    <source>
        <dbReference type="Proteomes" id="UP001596004"/>
    </source>
</evidence>
<evidence type="ECO:0000256" key="1">
    <source>
        <dbReference type="SAM" id="MobiDB-lite"/>
    </source>
</evidence>
<keyword evidence="2" id="KW-0472">Membrane</keyword>
<feature type="compositionally biased region" description="Pro residues" evidence="1">
    <location>
        <begin position="1"/>
        <end position="15"/>
    </location>
</feature>
<dbReference type="RefSeq" id="WP_380847976.1">
    <property type="nucleotide sequence ID" value="NZ_JBHSFP010000031.1"/>
</dbReference>
<feature type="transmembrane region" description="Helical" evidence="2">
    <location>
        <begin position="99"/>
        <end position="122"/>
    </location>
</feature>
<feature type="transmembrane region" description="Helical" evidence="2">
    <location>
        <begin position="199"/>
        <end position="218"/>
    </location>
</feature>
<feature type="transmembrane region" description="Helical" evidence="2">
    <location>
        <begin position="164"/>
        <end position="187"/>
    </location>
</feature>
<evidence type="ECO:0000256" key="2">
    <source>
        <dbReference type="SAM" id="Phobius"/>
    </source>
</evidence>
<dbReference type="EMBL" id="JBHSFP010000031">
    <property type="protein sequence ID" value="MFC4535430.1"/>
    <property type="molecule type" value="Genomic_DNA"/>
</dbReference>
<evidence type="ECO:0000313" key="3">
    <source>
        <dbReference type="EMBL" id="MFC4535430.1"/>
    </source>
</evidence>
<name>A0ABV9CQ62_9ACTN</name>